<evidence type="ECO:0000256" key="5">
    <source>
        <dbReference type="ARBA" id="ARBA00022801"/>
    </source>
</evidence>
<dbReference type="GO" id="GO:0000287">
    <property type="term" value="F:magnesium ion binding"/>
    <property type="evidence" value="ECO:0007669"/>
    <property type="project" value="UniProtKB-UniRule"/>
</dbReference>
<dbReference type="SUPFAM" id="SSF88723">
    <property type="entry name" value="PIN domain-like"/>
    <property type="match status" value="1"/>
</dbReference>
<name>A0A378YHJ0_9NOCA</name>
<proteinExistence type="inferred from homology"/>
<organism evidence="10 11">
    <name type="scientific">Nocardia otitidiscaviarum</name>
    <dbReference type="NCBI Taxonomy" id="1823"/>
    <lineage>
        <taxon>Bacteria</taxon>
        <taxon>Bacillati</taxon>
        <taxon>Actinomycetota</taxon>
        <taxon>Actinomycetes</taxon>
        <taxon>Mycobacteriales</taxon>
        <taxon>Nocardiaceae</taxon>
        <taxon>Nocardia</taxon>
    </lineage>
</organism>
<dbReference type="Proteomes" id="UP000255467">
    <property type="component" value="Unassembled WGS sequence"/>
</dbReference>
<evidence type="ECO:0000256" key="1">
    <source>
        <dbReference type="ARBA" id="ARBA00001946"/>
    </source>
</evidence>
<keyword evidence="8" id="KW-0800">Toxin</keyword>
<keyword evidence="2 8" id="KW-1277">Toxin-antitoxin system</keyword>
<dbReference type="OrthoDB" id="9815354at2"/>
<keyword evidence="11" id="KW-1185">Reference proteome</keyword>
<evidence type="ECO:0000256" key="2">
    <source>
        <dbReference type="ARBA" id="ARBA00022649"/>
    </source>
</evidence>
<comment type="function">
    <text evidence="8">Toxic component of a toxin-antitoxin (TA) system. An RNase.</text>
</comment>
<dbReference type="GO" id="GO:0090729">
    <property type="term" value="F:toxin activity"/>
    <property type="evidence" value="ECO:0007669"/>
    <property type="project" value="UniProtKB-KW"/>
</dbReference>
<accession>A0A378YHJ0</accession>
<evidence type="ECO:0000256" key="7">
    <source>
        <dbReference type="ARBA" id="ARBA00038093"/>
    </source>
</evidence>
<reference evidence="10 11" key="1">
    <citation type="submission" date="2018-06" db="EMBL/GenBank/DDBJ databases">
        <authorList>
            <consortium name="Pathogen Informatics"/>
            <person name="Doyle S."/>
        </authorList>
    </citation>
    <scope>NUCLEOTIDE SEQUENCE [LARGE SCALE GENOMIC DNA]</scope>
    <source>
        <strain evidence="10 11">NCTC1934</strain>
    </source>
</reference>
<evidence type="ECO:0000313" key="10">
    <source>
        <dbReference type="EMBL" id="SUA76010.1"/>
    </source>
</evidence>
<dbReference type="GO" id="GO:0004540">
    <property type="term" value="F:RNA nuclease activity"/>
    <property type="evidence" value="ECO:0007669"/>
    <property type="project" value="InterPro"/>
</dbReference>
<dbReference type="Gene3D" id="3.40.50.1010">
    <property type="entry name" value="5'-nuclease"/>
    <property type="match status" value="1"/>
</dbReference>
<evidence type="ECO:0000256" key="3">
    <source>
        <dbReference type="ARBA" id="ARBA00022722"/>
    </source>
</evidence>
<dbReference type="PANTHER" id="PTHR33653:SF1">
    <property type="entry name" value="RIBONUCLEASE VAPC2"/>
    <property type="match status" value="1"/>
</dbReference>
<dbReference type="GO" id="GO:0016787">
    <property type="term" value="F:hydrolase activity"/>
    <property type="evidence" value="ECO:0007669"/>
    <property type="project" value="UniProtKB-KW"/>
</dbReference>
<comment type="cofactor">
    <cofactor evidence="1 8">
        <name>Mg(2+)</name>
        <dbReference type="ChEBI" id="CHEBI:18420"/>
    </cofactor>
</comment>
<dbReference type="InterPro" id="IPR002716">
    <property type="entry name" value="PIN_dom"/>
</dbReference>
<dbReference type="PANTHER" id="PTHR33653">
    <property type="entry name" value="RIBONUCLEASE VAPC2"/>
    <property type="match status" value="1"/>
</dbReference>
<keyword evidence="3 8" id="KW-0540">Nuclease</keyword>
<dbReference type="Pfam" id="PF01850">
    <property type="entry name" value="PIN"/>
    <property type="match status" value="1"/>
</dbReference>
<sequence>MIILDTNVISETSTKAPNPQVMAWLDAQNAETLFLAAVTVGELRYGIAVMPAGRRRDEYTDWLENLTIPSFSGRILPYDLAATAQYAHLMSTARAAGLAISPPDGMIAATASAAGFAVATRDTAPFEAAGVPVINPWR</sequence>
<dbReference type="EC" id="3.1.-.-" evidence="8"/>
<dbReference type="InterPro" id="IPR029060">
    <property type="entry name" value="PIN-like_dom_sf"/>
</dbReference>
<dbReference type="InterPro" id="IPR050556">
    <property type="entry name" value="Type_II_TA_system_RNase"/>
</dbReference>
<evidence type="ECO:0000256" key="6">
    <source>
        <dbReference type="ARBA" id="ARBA00022842"/>
    </source>
</evidence>
<feature type="domain" description="PIN" evidence="9">
    <location>
        <begin position="2"/>
        <end position="127"/>
    </location>
</feature>
<evidence type="ECO:0000256" key="8">
    <source>
        <dbReference type="HAMAP-Rule" id="MF_00265"/>
    </source>
</evidence>
<evidence type="ECO:0000256" key="4">
    <source>
        <dbReference type="ARBA" id="ARBA00022723"/>
    </source>
</evidence>
<evidence type="ECO:0000313" key="11">
    <source>
        <dbReference type="Proteomes" id="UP000255467"/>
    </source>
</evidence>
<evidence type="ECO:0000259" key="9">
    <source>
        <dbReference type="Pfam" id="PF01850"/>
    </source>
</evidence>
<feature type="binding site" evidence="8">
    <location>
        <position position="104"/>
    </location>
    <ligand>
        <name>Mg(2+)</name>
        <dbReference type="ChEBI" id="CHEBI:18420"/>
    </ligand>
</feature>
<dbReference type="AlphaFoldDB" id="A0A378YHJ0"/>
<keyword evidence="5 8" id="KW-0378">Hydrolase</keyword>
<dbReference type="RefSeq" id="WP_039809269.1">
    <property type="nucleotide sequence ID" value="NZ_UGRY01000002.1"/>
</dbReference>
<dbReference type="CDD" id="cd18731">
    <property type="entry name" value="PIN_NgFitB-like"/>
    <property type="match status" value="1"/>
</dbReference>
<gene>
    <name evidence="10" type="primary">fitB_2</name>
    <name evidence="8" type="synonym">vapC</name>
    <name evidence="10" type="ORF">NCTC1934_02338</name>
</gene>
<dbReference type="InterPro" id="IPR022907">
    <property type="entry name" value="VapC_family"/>
</dbReference>
<keyword evidence="4 8" id="KW-0479">Metal-binding</keyword>
<comment type="similarity">
    <text evidence="7 8">Belongs to the PINc/VapC protein family.</text>
</comment>
<keyword evidence="6 8" id="KW-0460">Magnesium</keyword>
<dbReference type="EMBL" id="UGRY01000002">
    <property type="protein sequence ID" value="SUA76010.1"/>
    <property type="molecule type" value="Genomic_DNA"/>
</dbReference>
<dbReference type="HAMAP" id="MF_00265">
    <property type="entry name" value="VapC_Nob1"/>
    <property type="match status" value="1"/>
</dbReference>
<protein>
    <recommendedName>
        <fullName evidence="8">Ribonuclease VapC</fullName>
        <shortName evidence="8">RNase VapC</shortName>
        <ecNumber evidence="8">3.1.-.-</ecNumber>
    </recommendedName>
    <alternativeName>
        <fullName evidence="8">Toxin VapC</fullName>
    </alternativeName>
</protein>
<feature type="binding site" evidence="8">
    <location>
        <position position="5"/>
    </location>
    <ligand>
        <name>Mg(2+)</name>
        <dbReference type="ChEBI" id="CHEBI:18420"/>
    </ligand>
</feature>